<dbReference type="AlphaFoldDB" id="A0A329MIT8"/>
<keyword evidence="3" id="KW-1185">Reference proteome</keyword>
<keyword evidence="1" id="KW-0472">Membrane</keyword>
<name>A0A329MIT8_9BACL</name>
<dbReference type="InterPro" id="IPR014195">
    <property type="entry name" value="Spore_III_AG"/>
</dbReference>
<dbReference type="OrthoDB" id="2381602at2"/>
<keyword evidence="1" id="KW-1133">Transmembrane helix</keyword>
<dbReference type="Proteomes" id="UP000250369">
    <property type="component" value="Unassembled WGS sequence"/>
</dbReference>
<dbReference type="NCBIfam" id="TIGR02830">
    <property type="entry name" value="spore_III_AG"/>
    <property type="match status" value="1"/>
</dbReference>
<feature type="transmembrane region" description="Helical" evidence="1">
    <location>
        <begin position="20"/>
        <end position="42"/>
    </location>
</feature>
<sequence length="207" mass="22473">MTQLEEWLGGGPGGTKRVKTFRWLLLIGLIGAALMLFSSFAMKEVDSLGAGRASPPPNDTLPAMANGMSKEGAAFKEYEQAYETQLRDILQKIVGVGDVEVLVTVDSTEEVAVEKNMRDTQQVTSEKDVNGATRNITDVTRSGDTVMYSNSGSQSPLVQKYIKPKIRGVLIVAKGAENLTVKKLISDAVERGLDVPPHRISIVPRKQ</sequence>
<evidence type="ECO:0000313" key="3">
    <source>
        <dbReference type="Proteomes" id="UP000250369"/>
    </source>
</evidence>
<evidence type="ECO:0000313" key="2">
    <source>
        <dbReference type="EMBL" id="RAV18683.1"/>
    </source>
</evidence>
<protein>
    <submittedName>
        <fullName evidence="2">Stage III sporulation protein AG</fullName>
    </submittedName>
</protein>
<gene>
    <name evidence="2" type="primary">spoIIIAG</name>
    <name evidence="2" type="ORF">DQG23_25520</name>
</gene>
<keyword evidence="1" id="KW-0812">Transmembrane</keyword>
<organism evidence="2 3">
    <name type="scientific">Paenibacillus contaminans</name>
    <dbReference type="NCBI Taxonomy" id="450362"/>
    <lineage>
        <taxon>Bacteria</taxon>
        <taxon>Bacillati</taxon>
        <taxon>Bacillota</taxon>
        <taxon>Bacilli</taxon>
        <taxon>Bacillales</taxon>
        <taxon>Paenibacillaceae</taxon>
        <taxon>Paenibacillus</taxon>
    </lineage>
</organism>
<evidence type="ECO:0000256" key="1">
    <source>
        <dbReference type="SAM" id="Phobius"/>
    </source>
</evidence>
<reference evidence="2 3" key="1">
    <citation type="journal article" date="2009" name="Int. J. Syst. Evol. Microbiol.">
        <title>Paenibacillus contaminans sp. nov., isolated from a contaminated laboratory plate.</title>
        <authorList>
            <person name="Chou J.H."/>
            <person name="Lee J.H."/>
            <person name="Lin M.C."/>
            <person name="Chang P.S."/>
            <person name="Arun A.B."/>
            <person name="Young C.C."/>
            <person name="Chen W.M."/>
        </authorList>
    </citation>
    <scope>NUCLEOTIDE SEQUENCE [LARGE SCALE GENOMIC DNA]</scope>
    <source>
        <strain evidence="2 3">CKOBP-6</strain>
    </source>
</reference>
<comment type="caution">
    <text evidence="2">The sequence shown here is derived from an EMBL/GenBank/DDBJ whole genome shotgun (WGS) entry which is preliminary data.</text>
</comment>
<accession>A0A329MIT8</accession>
<dbReference type="EMBL" id="QMFB01000016">
    <property type="protein sequence ID" value="RAV18683.1"/>
    <property type="molecule type" value="Genomic_DNA"/>
</dbReference>
<proteinExistence type="predicted"/>